<dbReference type="EMBL" id="KQ980775">
    <property type="protein sequence ID" value="KYN13244.1"/>
    <property type="molecule type" value="Genomic_DNA"/>
</dbReference>
<feature type="region of interest" description="Disordered" evidence="1">
    <location>
        <begin position="1"/>
        <end position="20"/>
    </location>
</feature>
<dbReference type="STRING" id="471704.A0A151IYJ1"/>
<evidence type="ECO:0000313" key="2">
    <source>
        <dbReference type="EMBL" id="KYN13244.1"/>
    </source>
</evidence>
<reference evidence="2 3" key="1">
    <citation type="submission" date="2015-09" db="EMBL/GenBank/DDBJ databases">
        <title>Trachymyrmex cornetzi WGS genome.</title>
        <authorList>
            <person name="Nygaard S."/>
            <person name="Hu H."/>
            <person name="Boomsma J."/>
            <person name="Zhang G."/>
        </authorList>
    </citation>
    <scope>NUCLEOTIDE SEQUENCE [LARGE SCALE GENOMIC DNA]</scope>
    <source>
        <strain evidence="2">Tcor2-1</strain>
        <tissue evidence="2">Whole body</tissue>
    </source>
</reference>
<dbReference type="AlphaFoldDB" id="A0A151IYJ1"/>
<organism evidence="2 3">
    <name type="scientific">Trachymyrmex cornetzi</name>
    <dbReference type="NCBI Taxonomy" id="471704"/>
    <lineage>
        <taxon>Eukaryota</taxon>
        <taxon>Metazoa</taxon>
        <taxon>Ecdysozoa</taxon>
        <taxon>Arthropoda</taxon>
        <taxon>Hexapoda</taxon>
        <taxon>Insecta</taxon>
        <taxon>Pterygota</taxon>
        <taxon>Neoptera</taxon>
        <taxon>Endopterygota</taxon>
        <taxon>Hymenoptera</taxon>
        <taxon>Apocrita</taxon>
        <taxon>Aculeata</taxon>
        <taxon>Formicoidea</taxon>
        <taxon>Formicidae</taxon>
        <taxon>Myrmicinae</taxon>
        <taxon>Trachymyrmex</taxon>
    </lineage>
</organism>
<sequence length="620" mass="73432">MDFARKIGKPDKPRTWKKTRQPLVTTRDNLLSEDISFSEDRGFINWKKWVADHKKQNRYIEFVTGRSQGEQLQNSSEKFRSFVEIKNLMEHAAIPIVADKYRGRPEFWKMPEFLPDRGNVCLPEVSLTLSKKDLTLSSDLMHVGLPDLIAKERDLAIQKKEKFWKRSEYLKTRKLELAEKIALLVPKEPEMATLAIQGHAYQKKKLPLLRIPPITITESEDEPHEDADQAVILKIQDREFVWQKFLFRTKPVDTDPIIWSLTFTSKTDKQIEKEIILENKGTHVIEYHWRYSPFRMYGMTFEKHGSRFFFNKTKGLILPGQIVKIKVWYRSKTCGVFTEYWRFITDPKLSSSTFMFRFWGYTTDTRNIELTDHQMIDEYLNRCIRDSTIRSIIEEILDRVEHSEPLEPFYKMLISQNDLFASLNSCYHYHPNIVMQLQKIYSDVTGESTSTWNLSLDSLRDILLQIEDTNYKRDMLARFNELCKQSLRPRLFESDVEYYNKYNVVYNILCSFANLFENESELVKRSLIREETTMPIEVKQKLTPLSQRSNNSLQELCSKTLNDQPETILVQEENESFGLNLQLYKEIFFIHIYKALEEAIERICASIDSFHRLNELKFKI</sequence>
<accession>A0A151IYJ1</accession>
<gene>
    <name evidence="2" type="ORF">ALC57_14581</name>
</gene>
<name>A0A151IYJ1_9HYME</name>
<dbReference type="PANTHER" id="PTHR48421">
    <property type="entry name" value="MYCBP-ASSOCIATED PROTEIN"/>
    <property type="match status" value="1"/>
</dbReference>
<dbReference type="Gene3D" id="2.60.40.10">
    <property type="entry name" value="Immunoglobulins"/>
    <property type="match status" value="1"/>
</dbReference>
<dbReference type="Pfam" id="PF14646">
    <property type="entry name" value="MYCBPAP"/>
    <property type="match status" value="1"/>
</dbReference>
<dbReference type="InterPro" id="IPR032707">
    <property type="entry name" value="MYCBPAP"/>
</dbReference>
<evidence type="ECO:0000313" key="3">
    <source>
        <dbReference type="Proteomes" id="UP000078492"/>
    </source>
</evidence>
<protein>
    <submittedName>
        <fullName evidence="2">MYCBP-associated protein</fullName>
    </submittedName>
</protein>
<keyword evidence="3" id="KW-1185">Reference proteome</keyword>
<dbReference type="KEGG" id="tcz:108766789"/>
<dbReference type="Proteomes" id="UP000078492">
    <property type="component" value="Unassembled WGS sequence"/>
</dbReference>
<feature type="compositionally biased region" description="Basic and acidic residues" evidence="1">
    <location>
        <begin position="1"/>
        <end position="14"/>
    </location>
</feature>
<dbReference type="PANTHER" id="PTHR48421:SF1">
    <property type="entry name" value="MYCBP-ASSOCIATED PROTEIN"/>
    <property type="match status" value="1"/>
</dbReference>
<dbReference type="OrthoDB" id="10263316at2759"/>
<dbReference type="InterPro" id="IPR013783">
    <property type="entry name" value="Ig-like_fold"/>
</dbReference>
<evidence type="ECO:0000256" key="1">
    <source>
        <dbReference type="SAM" id="MobiDB-lite"/>
    </source>
</evidence>
<proteinExistence type="predicted"/>